<keyword evidence="6" id="KW-1133">Transmembrane helix</keyword>
<comment type="caution">
    <text evidence="8">The sequence shown here is derived from an EMBL/GenBank/DDBJ whole genome shotgun (WGS) entry which is preliminary data.</text>
</comment>
<keyword evidence="6" id="KW-0472">Membrane</keyword>
<dbReference type="GO" id="GO:0005507">
    <property type="term" value="F:copper ion binding"/>
    <property type="evidence" value="ECO:0007669"/>
    <property type="project" value="InterPro"/>
</dbReference>
<dbReference type="Pfam" id="PF04234">
    <property type="entry name" value="CopC"/>
    <property type="match status" value="1"/>
</dbReference>
<feature type="region of interest" description="Disordered" evidence="5">
    <location>
        <begin position="243"/>
        <end position="302"/>
    </location>
</feature>
<dbReference type="InterPro" id="IPR032694">
    <property type="entry name" value="CopC/D"/>
</dbReference>
<feature type="non-terminal residue" evidence="8">
    <location>
        <position position="1"/>
    </location>
</feature>
<evidence type="ECO:0000256" key="5">
    <source>
        <dbReference type="SAM" id="MobiDB-lite"/>
    </source>
</evidence>
<feature type="region of interest" description="Disordered" evidence="5">
    <location>
        <begin position="157"/>
        <end position="212"/>
    </location>
</feature>
<sequence length="302" mass="30176">DSSRRPRGLTGTAPGLLEAAADASVETARRRAPGRVLRVQTRAVVALGAAMAALGLMAAPAWAHDQLISSSPVADEELKESPDEIRLEFSGSGLTTGEGVTNELRVLDDSGADHSGETSVDGSTMSAPVNEPLDDGEYEVEYRVVYADGHAEESSIPFSLAADDGGPQGAAGQSGNEAAGIGAAAGSADEDGSESGGTTAEEVEEPENRTEPSSALLPVVFGVGGLCVVVLGVVLVRQKIRQAESWKHGSQDPSADPDGHGGRGNGRGSGEAGGPDGGGPDSGGPGSGDPGRGDSGSGPDTR</sequence>
<reference evidence="8" key="2">
    <citation type="submission" date="2021-04" db="EMBL/GenBank/DDBJ databases">
        <authorList>
            <person name="Gilroy R."/>
        </authorList>
    </citation>
    <scope>NUCLEOTIDE SEQUENCE</scope>
    <source>
        <strain evidence="8">ChiHejej3B27-3195</strain>
    </source>
</reference>
<dbReference type="Proteomes" id="UP000824151">
    <property type="component" value="Unassembled WGS sequence"/>
</dbReference>
<dbReference type="InterPro" id="IPR014756">
    <property type="entry name" value="Ig_E-set"/>
</dbReference>
<feature type="domain" description="CopC" evidence="7">
    <location>
        <begin position="64"/>
        <end position="159"/>
    </location>
</feature>
<dbReference type="SUPFAM" id="SSF81296">
    <property type="entry name" value="E set domains"/>
    <property type="match status" value="1"/>
</dbReference>
<dbReference type="GO" id="GO:0042597">
    <property type="term" value="C:periplasmic space"/>
    <property type="evidence" value="ECO:0007669"/>
    <property type="project" value="InterPro"/>
</dbReference>
<comment type="subcellular location">
    <subcellularLocation>
        <location evidence="1">Cell envelope</location>
    </subcellularLocation>
</comment>
<feature type="compositionally biased region" description="Low complexity" evidence="5">
    <location>
        <begin position="161"/>
        <end position="187"/>
    </location>
</feature>
<gene>
    <name evidence="8" type="ORF">H9871_06795</name>
</gene>
<dbReference type="InterPro" id="IPR007348">
    <property type="entry name" value="CopC_dom"/>
</dbReference>
<organism evidence="8 9">
    <name type="scientific">Candidatus Nesterenkonia stercoripullorum</name>
    <dbReference type="NCBI Taxonomy" id="2838701"/>
    <lineage>
        <taxon>Bacteria</taxon>
        <taxon>Bacillati</taxon>
        <taxon>Actinomycetota</taxon>
        <taxon>Actinomycetes</taxon>
        <taxon>Micrococcales</taxon>
        <taxon>Micrococcaceae</taxon>
        <taxon>Nesterenkonia</taxon>
    </lineage>
</organism>
<dbReference type="PANTHER" id="PTHR34820:SF4">
    <property type="entry name" value="INNER MEMBRANE PROTEIN YEBZ"/>
    <property type="match status" value="1"/>
</dbReference>
<feature type="transmembrane region" description="Helical" evidence="6">
    <location>
        <begin position="215"/>
        <end position="236"/>
    </location>
</feature>
<feature type="region of interest" description="Disordered" evidence="5">
    <location>
        <begin position="1"/>
        <end position="31"/>
    </location>
</feature>
<evidence type="ECO:0000256" key="2">
    <source>
        <dbReference type="ARBA" id="ARBA00022723"/>
    </source>
</evidence>
<dbReference type="EMBL" id="DXGD01000251">
    <property type="protein sequence ID" value="HIW99835.1"/>
    <property type="molecule type" value="Genomic_DNA"/>
</dbReference>
<evidence type="ECO:0000256" key="4">
    <source>
        <dbReference type="ARBA" id="ARBA00023008"/>
    </source>
</evidence>
<keyword evidence="3" id="KW-0732">Signal</keyword>
<dbReference type="InterPro" id="IPR014755">
    <property type="entry name" value="Cu-Rt/internalin_Ig-like"/>
</dbReference>
<evidence type="ECO:0000256" key="3">
    <source>
        <dbReference type="ARBA" id="ARBA00022729"/>
    </source>
</evidence>
<dbReference type="Gene3D" id="2.60.40.1220">
    <property type="match status" value="1"/>
</dbReference>
<dbReference type="PANTHER" id="PTHR34820">
    <property type="entry name" value="INNER MEMBRANE PROTEIN YEBZ"/>
    <property type="match status" value="1"/>
</dbReference>
<evidence type="ECO:0000313" key="9">
    <source>
        <dbReference type="Proteomes" id="UP000824151"/>
    </source>
</evidence>
<evidence type="ECO:0000256" key="1">
    <source>
        <dbReference type="ARBA" id="ARBA00004196"/>
    </source>
</evidence>
<keyword evidence="6" id="KW-0812">Transmembrane</keyword>
<feature type="compositionally biased region" description="Polar residues" evidence="5">
    <location>
        <begin position="117"/>
        <end position="127"/>
    </location>
</feature>
<evidence type="ECO:0000313" key="8">
    <source>
        <dbReference type="EMBL" id="HIW99835.1"/>
    </source>
</evidence>
<dbReference type="GO" id="GO:0005886">
    <property type="term" value="C:plasma membrane"/>
    <property type="evidence" value="ECO:0007669"/>
    <property type="project" value="TreeGrafter"/>
</dbReference>
<protein>
    <submittedName>
        <fullName evidence="8">Copper resistance protein CopC</fullName>
    </submittedName>
</protein>
<keyword evidence="2" id="KW-0479">Metal-binding</keyword>
<dbReference type="GO" id="GO:0030313">
    <property type="term" value="C:cell envelope"/>
    <property type="evidence" value="ECO:0007669"/>
    <property type="project" value="UniProtKB-SubCell"/>
</dbReference>
<dbReference type="GO" id="GO:0046688">
    <property type="term" value="P:response to copper ion"/>
    <property type="evidence" value="ECO:0007669"/>
    <property type="project" value="InterPro"/>
</dbReference>
<dbReference type="GO" id="GO:0006825">
    <property type="term" value="P:copper ion transport"/>
    <property type="evidence" value="ECO:0007669"/>
    <property type="project" value="InterPro"/>
</dbReference>
<proteinExistence type="predicted"/>
<accession>A0A9D1USZ4</accession>
<dbReference type="AlphaFoldDB" id="A0A9D1USZ4"/>
<name>A0A9D1USZ4_9MICC</name>
<feature type="compositionally biased region" description="Gly residues" evidence="5">
    <location>
        <begin position="262"/>
        <end position="296"/>
    </location>
</feature>
<evidence type="ECO:0000259" key="7">
    <source>
        <dbReference type="Pfam" id="PF04234"/>
    </source>
</evidence>
<feature type="transmembrane region" description="Helical" evidence="6">
    <location>
        <begin position="43"/>
        <end position="63"/>
    </location>
</feature>
<reference evidence="8" key="1">
    <citation type="journal article" date="2021" name="PeerJ">
        <title>Extensive microbial diversity within the chicken gut microbiome revealed by metagenomics and culture.</title>
        <authorList>
            <person name="Gilroy R."/>
            <person name="Ravi A."/>
            <person name="Getino M."/>
            <person name="Pursley I."/>
            <person name="Horton D.L."/>
            <person name="Alikhan N.F."/>
            <person name="Baker D."/>
            <person name="Gharbi K."/>
            <person name="Hall N."/>
            <person name="Watson M."/>
            <person name="Adriaenssens E.M."/>
            <person name="Foster-Nyarko E."/>
            <person name="Jarju S."/>
            <person name="Secka A."/>
            <person name="Antonio M."/>
            <person name="Oren A."/>
            <person name="Chaudhuri R.R."/>
            <person name="La Ragione R."/>
            <person name="Hildebrand F."/>
            <person name="Pallen M.J."/>
        </authorList>
    </citation>
    <scope>NUCLEOTIDE SEQUENCE</scope>
    <source>
        <strain evidence="8">ChiHejej3B27-3195</strain>
    </source>
</reference>
<keyword evidence="4" id="KW-0186">Copper</keyword>
<evidence type="ECO:0000256" key="6">
    <source>
        <dbReference type="SAM" id="Phobius"/>
    </source>
</evidence>
<feature type="region of interest" description="Disordered" evidence="5">
    <location>
        <begin position="108"/>
        <end position="133"/>
    </location>
</feature>